<protein>
    <submittedName>
        <fullName evidence="1">Uncharacterized protein</fullName>
    </submittedName>
</protein>
<proteinExistence type="predicted"/>
<reference evidence="1 2" key="1">
    <citation type="submission" date="2020-05" db="EMBL/GenBank/DDBJ databases">
        <title>Thiomicrorhabdus sediminis sp.nov. and Thiomicrorhabdus xiamenensis sp.nov., novel sulfur-oxidizing bacteria isolated from coastal sediment.</title>
        <authorList>
            <person name="Liu X."/>
        </authorList>
    </citation>
    <scope>NUCLEOTIDE SEQUENCE [LARGE SCALE GENOMIC DNA]</scope>
    <source>
        <strain evidence="1 2">G2</strain>
    </source>
</reference>
<keyword evidence="2" id="KW-1185">Reference proteome</keyword>
<evidence type="ECO:0000313" key="1">
    <source>
        <dbReference type="EMBL" id="QKI88759.1"/>
    </source>
</evidence>
<evidence type="ECO:0000313" key="2">
    <source>
        <dbReference type="Proteomes" id="UP000504724"/>
    </source>
</evidence>
<dbReference type="RefSeq" id="WP_173284372.1">
    <property type="nucleotide sequence ID" value="NZ_CP054020.1"/>
</dbReference>
<dbReference type="KEGG" id="txa:HQN79_03845"/>
<accession>A0A7D4SIK1</accession>
<sequence>MSVKFSAALFQQLGVSHWTPRDSALHSLSEMTSAPELSASMDQDHATDVVRDESYSEPVAASVSDAVGSEAVSETSTLEGVVSSRQVVLLGQGLQSLWQDESKAEWQLWSQIMHAMSWSEEEVLFVDSSLLVSEEQLYSSVEEIIDSGVDCLLSMDPEHVINEVLSEGSEVLPVPDFDLMLSDPHAKKSFYQQALRLDAQLR</sequence>
<gene>
    <name evidence="1" type="ORF">HQN79_03845</name>
</gene>
<dbReference type="Proteomes" id="UP000504724">
    <property type="component" value="Chromosome"/>
</dbReference>
<organism evidence="1 2">
    <name type="scientific">Thiomicrorhabdus xiamenensis</name>
    <dbReference type="NCBI Taxonomy" id="2739063"/>
    <lineage>
        <taxon>Bacteria</taxon>
        <taxon>Pseudomonadati</taxon>
        <taxon>Pseudomonadota</taxon>
        <taxon>Gammaproteobacteria</taxon>
        <taxon>Thiotrichales</taxon>
        <taxon>Piscirickettsiaceae</taxon>
        <taxon>Thiomicrorhabdus</taxon>
    </lineage>
</organism>
<name>A0A7D4SIK1_9GAMM</name>
<dbReference type="EMBL" id="CP054020">
    <property type="protein sequence ID" value="QKI88759.1"/>
    <property type="molecule type" value="Genomic_DNA"/>
</dbReference>
<dbReference type="AlphaFoldDB" id="A0A7D4SIK1"/>